<gene>
    <name evidence="2" type="ORF">SLEP1_g22318</name>
</gene>
<dbReference type="Proteomes" id="UP001054252">
    <property type="component" value="Unassembled WGS sequence"/>
</dbReference>
<dbReference type="EMBL" id="BPVZ01000033">
    <property type="protein sequence ID" value="GKV11029.1"/>
    <property type="molecule type" value="Genomic_DNA"/>
</dbReference>
<proteinExistence type="predicted"/>
<feature type="compositionally biased region" description="Polar residues" evidence="1">
    <location>
        <begin position="56"/>
        <end position="68"/>
    </location>
</feature>
<reference evidence="2 3" key="1">
    <citation type="journal article" date="2021" name="Commun. Biol.">
        <title>The genome of Shorea leprosula (Dipterocarpaceae) highlights the ecological relevance of drought in aseasonal tropical rainforests.</title>
        <authorList>
            <person name="Ng K.K.S."/>
            <person name="Kobayashi M.J."/>
            <person name="Fawcett J.A."/>
            <person name="Hatakeyama M."/>
            <person name="Paape T."/>
            <person name="Ng C.H."/>
            <person name="Ang C.C."/>
            <person name="Tnah L.H."/>
            <person name="Lee C.T."/>
            <person name="Nishiyama T."/>
            <person name="Sese J."/>
            <person name="O'Brien M.J."/>
            <person name="Copetti D."/>
            <person name="Mohd Noor M.I."/>
            <person name="Ong R.C."/>
            <person name="Putra M."/>
            <person name="Sireger I.Z."/>
            <person name="Indrioko S."/>
            <person name="Kosugi Y."/>
            <person name="Izuno A."/>
            <person name="Isagi Y."/>
            <person name="Lee S.L."/>
            <person name="Shimizu K.K."/>
        </authorList>
    </citation>
    <scope>NUCLEOTIDE SEQUENCE [LARGE SCALE GENOMIC DNA]</scope>
    <source>
        <strain evidence="2">214</strain>
    </source>
</reference>
<organism evidence="2 3">
    <name type="scientific">Rubroshorea leprosula</name>
    <dbReference type="NCBI Taxonomy" id="152421"/>
    <lineage>
        <taxon>Eukaryota</taxon>
        <taxon>Viridiplantae</taxon>
        <taxon>Streptophyta</taxon>
        <taxon>Embryophyta</taxon>
        <taxon>Tracheophyta</taxon>
        <taxon>Spermatophyta</taxon>
        <taxon>Magnoliopsida</taxon>
        <taxon>eudicotyledons</taxon>
        <taxon>Gunneridae</taxon>
        <taxon>Pentapetalae</taxon>
        <taxon>rosids</taxon>
        <taxon>malvids</taxon>
        <taxon>Malvales</taxon>
        <taxon>Dipterocarpaceae</taxon>
        <taxon>Rubroshorea</taxon>
    </lineage>
</organism>
<comment type="caution">
    <text evidence="2">The sequence shown here is derived from an EMBL/GenBank/DDBJ whole genome shotgun (WGS) entry which is preliminary data.</text>
</comment>
<sequence length="127" mass="14378">MCEVLNGLIEQIWVENNIQQANQSLDDYQGMVNIIQVQEKLSDDLRTNPFEEKGNDGNQDDSISTTSCDPLHTQGGPVTLVRAKKMCEVLNSLIEQIWVENNIQQANRSLDNYQGMVNIIQVQEKLS</sequence>
<dbReference type="AlphaFoldDB" id="A0AAV5J8T7"/>
<name>A0AAV5J8T7_9ROSI</name>
<evidence type="ECO:0000256" key="1">
    <source>
        <dbReference type="SAM" id="MobiDB-lite"/>
    </source>
</evidence>
<feature type="region of interest" description="Disordered" evidence="1">
    <location>
        <begin position="47"/>
        <end position="70"/>
    </location>
</feature>
<evidence type="ECO:0000313" key="3">
    <source>
        <dbReference type="Proteomes" id="UP001054252"/>
    </source>
</evidence>
<evidence type="ECO:0000313" key="2">
    <source>
        <dbReference type="EMBL" id="GKV11029.1"/>
    </source>
</evidence>
<protein>
    <submittedName>
        <fullName evidence="2">Uncharacterized protein</fullName>
    </submittedName>
</protein>
<keyword evidence="3" id="KW-1185">Reference proteome</keyword>
<accession>A0AAV5J8T7</accession>